<evidence type="ECO:0000256" key="3">
    <source>
        <dbReference type="ARBA" id="ARBA00022519"/>
    </source>
</evidence>
<feature type="transmembrane region" description="Helical" evidence="7">
    <location>
        <begin position="363"/>
        <end position="390"/>
    </location>
</feature>
<evidence type="ECO:0000313" key="9">
    <source>
        <dbReference type="EMBL" id="TXE12166.1"/>
    </source>
</evidence>
<dbReference type="Proteomes" id="UP000321935">
    <property type="component" value="Unassembled WGS sequence"/>
</dbReference>
<feature type="transmembrane region" description="Helical" evidence="7">
    <location>
        <begin position="317"/>
        <end position="335"/>
    </location>
</feature>
<feature type="domain" description="TRAP C4-dicarboxylate transport system permease DctM subunit" evidence="8">
    <location>
        <begin position="10"/>
        <end position="421"/>
    </location>
</feature>
<keyword evidence="4 7" id="KW-0812">Transmembrane</keyword>
<dbReference type="InterPro" id="IPR004681">
    <property type="entry name" value="TRAP_DctM"/>
</dbReference>
<feature type="transmembrane region" description="Helical" evidence="7">
    <location>
        <begin position="6"/>
        <end position="39"/>
    </location>
</feature>
<keyword evidence="3" id="KW-0997">Cell inner membrane</keyword>
<dbReference type="RefSeq" id="WP_146916765.1">
    <property type="nucleotide sequence ID" value="NZ_VORW01000004.1"/>
</dbReference>
<dbReference type="PANTHER" id="PTHR33362:SF2">
    <property type="entry name" value="TRAP TRANSPORTER LARGE PERMEASE PROTEIN"/>
    <property type="match status" value="1"/>
</dbReference>
<evidence type="ECO:0000256" key="5">
    <source>
        <dbReference type="ARBA" id="ARBA00022989"/>
    </source>
</evidence>
<evidence type="ECO:0000256" key="7">
    <source>
        <dbReference type="SAM" id="Phobius"/>
    </source>
</evidence>
<comment type="caution">
    <text evidence="9">The sequence shown here is derived from an EMBL/GenBank/DDBJ whole genome shotgun (WGS) entry which is preliminary data.</text>
</comment>
<dbReference type="GO" id="GO:0022857">
    <property type="term" value="F:transmembrane transporter activity"/>
    <property type="evidence" value="ECO:0007669"/>
    <property type="project" value="TreeGrafter"/>
</dbReference>
<feature type="transmembrane region" description="Helical" evidence="7">
    <location>
        <begin position="173"/>
        <end position="199"/>
    </location>
</feature>
<keyword evidence="2" id="KW-1003">Cell membrane</keyword>
<accession>A0A5C7ATV2</accession>
<feature type="transmembrane region" description="Helical" evidence="7">
    <location>
        <begin position="340"/>
        <end position="357"/>
    </location>
</feature>
<evidence type="ECO:0000256" key="6">
    <source>
        <dbReference type="ARBA" id="ARBA00023136"/>
    </source>
</evidence>
<dbReference type="Pfam" id="PF06808">
    <property type="entry name" value="DctM"/>
    <property type="match status" value="1"/>
</dbReference>
<dbReference type="GO" id="GO:0005886">
    <property type="term" value="C:plasma membrane"/>
    <property type="evidence" value="ECO:0007669"/>
    <property type="project" value="UniProtKB-SubCell"/>
</dbReference>
<dbReference type="OrthoDB" id="9785600at2"/>
<dbReference type="InterPro" id="IPR010656">
    <property type="entry name" value="DctM"/>
</dbReference>
<dbReference type="NCBIfam" id="TIGR00786">
    <property type="entry name" value="dctM"/>
    <property type="match status" value="1"/>
</dbReference>
<dbReference type="EMBL" id="VORW01000004">
    <property type="protein sequence ID" value="TXE12166.1"/>
    <property type="molecule type" value="Genomic_DNA"/>
</dbReference>
<dbReference type="AlphaFoldDB" id="A0A5C7ATV2"/>
<feature type="transmembrane region" description="Helical" evidence="7">
    <location>
        <begin position="59"/>
        <end position="79"/>
    </location>
</feature>
<evidence type="ECO:0000259" key="8">
    <source>
        <dbReference type="Pfam" id="PF06808"/>
    </source>
</evidence>
<proteinExistence type="predicted"/>
<feature type="transmembrane region" description="Helical" evidence="7">
    <location>
        <begin position="219"/>
        <end position="241"/>
    </location>
</feature>
<evidence type="ECO:0000256" key="2">
    <source>
        <dbReference type="ARBA" id="ARBA00022475"/>
    </source>
</evidence>
<comment type="subcellular location">
    <subcellularLocation>
        <location evidence="1">Cell inner membrane</location>
        <topology evidence="1">Multi-pass membrane protein</topology>
    </subcellularLocation>
</comment>
<sequence>MEILSVLILVISFLFFLGIGVPVAWSLGLSSMLTLMVTVQTMPAITTIAQRMGTGLDSFSLLAIPFFILAGELMNRGGIANRLIEFAKALTGRMRGGLLHVNIIAAMLMGAIAGSAVAAASSMGGILGKRMEKEGYPKELGAAVNITSSTTGLIIPPSNVLIVYSLASGGVSVAALFVAGYLPGLLVGGLLMVTAAIMVRVHKLPAGEGSSFKLILKTFWQAVPSLFLLIVVIGGIIGGVFTATEASAIAVVYSLVLSMIYRELKAKDLPSVLLKAAETTAVVMLLIATSMAMSWVMSSEDIPQNISNALLGLSDNIFVILIMINLLLLFVGIFMDMTPAVLIFTPIFLPVVTALGVDPVHFGIMMVLNLCIGLCTPPVGSILFIGVGVANTTIQKIMKPMLPFYLAMVLALILIMLFPEISLWLPRVFGV</sequence>
<name>A0A5C7ATV2_9BACT</name>
<feature type="transmembrane region" description="Helical" evidence="7">
    <location>
        <begin position="276"/>
        <end position="297"/>
    </location>
</feature>
<dbReference type="PANTHER" id="PTHR33362">
    <property type="entry name" value="SIALIC ACID TRAP TRANSPORTER PERMEASE PROTEIN SIAT-RELATED"/>
    <property type="match status" value="1"/>
</dbReference>
<feature type="transmembrane region" description="Helical" evidence="7">
    <location>
        <begin position="142"/>
        <end position="167"/>
    </location>
</feature>
<organism evidence="9 10">
    <name type="scientific">Algoriphagus aquimarinus</name>
    <dbReference type="NCBI Taxonomy" id="237018"/>
    <lineage>
        <taxon>Bacteria</taxon>
        <taxon>Pseudomonadati</taxon>
        <taxon>Bacteroidota</taxon>
        <taxon>Cytophagia</taxon>
        <taxon>Cytophagales</taxon>
        <taxon>Cyclobacteriaceae</taxon>
        <taxon>Algoriphagus</taxon>
    </lineage>
</organism>
<evidence type="ECO:0000313" key="10">
    <source>
        <dbReference type="Proteomes" id="UP000321935"/>
    </source>
</evidence>
<feature type="transmembrane region" description="Helical" evidence="7">
    <location>
        <begin position="99"/>
        <end position="121"/>
    </location>
</feature>
<protein>
    <submittedName>
        <fullName evidence="9">TRAP transporter large permease</fullName>
    </submittedName>
</protein>
<evidence type="ECO:0000256" key="4">
    <source>
        <dbReference type="ARBA" id="ARBA00022692"/>
    </source>
</evidence>
<reference evidence="9 10" key="1">
    <citation type="submission" date="2019-08" db="EMBL/GenBank/DDBJ databases">
        <title>Genomes sequence of Algoriphagus aquimarinus ACAM450.</title>
        <authorList>
            <person name="Bowman J.P."/>
        </authorList>
    </citation>
    <scope>NUCLEOTIDE SEQUENCE [LARGE SCALE GENOMIC DNA]</scope>
    <source>
        <strain evidence="9 10">ACAM 450</strain>
    </source>
</reference>
<feature type="transmembrane region" description="Helical" evidence="7">
    <location>
        <begin position="402"/>
        <end position="425"/>
    </location>
</feature>
<dbReference type="PIRSF" id="PIRSF006066">
    <property type="entry name" value="HI0050"/>
    <property type="match status" value="1"/>
</dbReference>
<keyword evidence="5 7" id="KW-1133">Transmembrane helix</keyword>
<keyword evidence="6 7" id="KW-0472">Membrane</keyword>
<gene>
    <name evidence="9" type="ORF">ESV85_08970</name>
</gene>
<evidence type="ECO:0000256" key="1">
    <source>
        <dbReference type="ARBA" id="ARBA00004429"/>
    </source>
</evidence>